<dbReference type="PANTHER" id="PTHR21152">
    <property type="entry name" value="AMINOTRANSFERASE CLASS V"/>
    <property type="match status" value="1"/>
</dbReference>
<dbReference type="GO" id="GO:0019265">
    <property type="term" value="P:glycine biosynthetic process, by transamination of glyoxylate"/>
    <property type="evidence" value="ECO:0007669"/>
    <property type="project" value="TreeGrafter"/>
</dbReference>
<proteinExistence type="inferred from homology"/>
<dbReference type="EC" id="2.6.1.44" evidence="3"/>
<evidence type="ECO:0000256" key="2">
    <source>
        <dbReference type="ARBA" id="ARBA00009236"/>
    </source>
</evidence>
<evidence type="ECO:0000313" key="10">
    <source>
        <dbReference type="Proteomes" id="UP001216638"/>
    </source>
</evidence>
<evidence type="ECO:0000259" key="8">
    <source>
        <dbReference type="Pfam" id="PF00266"/>
    </source>
</evidence>
<dbReference type="InterPro" id="IPR015424">
    <property type="entry name" value="PyrdxlP-dep_Trfase"/>
</dbReference>
<dbReference type="GO" id="GO:0005777">
    <property type="term" value="C:peroxisome"/>
    <property type="evidence" value="ECO:0007669"/>
    <property type="project" value="TreeGrafter"/>
</dbReference>
<protein>
    <recommendedName>
        <fullName evidence="3">alanine--glyoxylate transaminase</fullName>
        <ecNumber evidence="3">2.6.1.44</ecNumber>
    </recommendedName>
</protein>
<keyword evidence="6" id="KW-0663">Pyridoxal phosphate</keyword>
<dbReference type="FunFam" id="3.40.640.10:FF:000027">
    <property type="entry name" value="Serine--pyruvate aminotransferase, mitochondrial"/>
    <property type="match status" value="1"/>
</dbReference>
<keyword evidence="5" id="KW-0808">Transferase</keyword>
<keyword evidence="10" id="KW-1185">Reference proteome</keyword>
<dbReference type="SUPFAM" id="SSF53383">
    <property type="entry name" value="PLP-dependent transferases"/>
    <property type="match status" value="1"/>
</dbReference>
<dbReference type="FunFam" id="3.90.1150.10:FF:000049">
    <property type="entry name" value="Alanine-glyoxylate aminotransferase 1"/>
    <property type="match status" value="1"/>
</dbReference>
<dbReference type="PANTHER" id="PTHR21152:SF24">
    <property type="entry name" value="ALANINE--GLYOXYLATE AMINOTRANSFERASE 1"/>
    <property type="match status" value="1"/>
</dbReference>
<dbReference type="GO" id="GO:0004760">
    <property type="term" value="F:L-serine-pyruvate transaminase activity"/>
    <property type="evidence" value="ECO:0007669"/>
    <property type="project" value="TreeGrafter"/>
</dbReference>
<evidence type="ECO:0000256" key="7">
    <source>
        <dbReference type="PIRSR" id="PIRSR000524-1"/>
    </source>
</evidence>
<evidence type="ECO:0000256" key="3">
    <source>
        <dbReference type="ARBA" id="ARBA00013049"/>
    </source>
</evidence>
<accession>A0AAF0DQ94</accession>
<evidence type="ECO:0000313" key="9">
    <source>
        <dbReference type="EMBL" id="WFC93958.1"/>
    </source>
</evidence>
<dbReference type="Proteomes" id="UP001216638">
    <property type="component" value="Chromosome 1"/>
</dbReference>
<reference evidence="9" key="1">
    <citation type="submission" date="2023-03" db="EMBL/GenBank/DDBJ databases">
        <title>Mating type loci evolution in Malassezia.</title>
        <authorList>
            <person name="Coelho M.A."/>
        </authorList>
    </citation>
    <scope>NUCLEOTIDE SEQUENCE</scope>
    <source>
        <strain evidence="9">CBS 14135</strain>
    </source>
</reference>
<comment type="cofactor">
    <cofactor evidence="1">
        <name>pyridoxal 5'-phosphate</name>
        <dbReference type="ChEBI" id="CHEBI:597326"/>
    </cofactor>
</comment>
<feature type="binding site" evidence="7">
    <location>
        <position position="356"/>
    </location>
    <ligand>
        <name>substrate</name>
    </ligand>
</feature>
<comment type="similarity">
    <text evidence="2">Belongs to the class-V pyridoxal-phosphate-dependent aminotransferase family.</text>
</comment>
<name>A0AAF0DQ94_9BASI</name>
<dbReference type="Gene3D" id="3.40.640.10">
    <property type="entry name" value="Type I PLP-dependent aspartate aminotransferase-like (Major domain)"/>
    <property type="match status" value="1"/>
</dbReference>
<dbReference type="InterPro" id="IPR000192">
    <property type="entry name" value="Aminotrans_V_dom"/>
</dbReference>
<dbReference type="PIRSF" id="PIRSF000524">
    <property type="entry name" value="SPT"/>
    <property type="match status" value="1"/>
</dbReference>
<dbReference type="Gene3D" id="3.90.1150.10">
    <property type="entry name" value="Aspartate Aminotransferase, domain 1"/>
    <property type="match status" value="1"/>
</dbReference>
<evidence type="ECO:0000256" key="5">
    <source>
        <dbReference type="ARBA" id="ARBA00022679"/>
    </source>
</evidence>
<dbReference type="AlphaFoldDB" id="A0AAF0DQ94"/>
<evidence type="ECO:0000256" key="4">
    <source>
        <dbReference type="ARBA" id="ARBA00022576"/>
    </source>
</evidence>
<dbReference type="InterPro" id="IPR015422">
    <property type="entry name" value="PyrdxlP-dep_Trfase_small"/>
</dbReference>
<dbReference type="Pfam" id="PF00266">
    <property type="entry name" value="Aminotran_5"/>
    <property type="match status" value="1"/>
</dbReference>
<sequence length="390" mass="42518">MSFKQAPHDLLMVPGFIEFSDEVLWANAHPAVGLMSDEFVSAFGEVLDGLRRVMYASKDSQPVVLSGSGNMGWDLATLNVLEPGDNVLVLQTGHFSDLWEESLLPYGIKVTKLTAPVGQRPSIEEIKEALKQKKYRAITITQVDTSTGVLSDVKAISAATHEVSPETLVFVDGVCSVGAEELRVDDWGIDFVLTAPQQGLGCPPGVSIILLGPRALKACEERKAPVESYFFSLKRWIPVMRSFEGGKLAYFATPPTNLIFAMQVSLREMLNGPVSLEERFEKTKQASSKVKAFVAEMGMQQLVSEELLRTNGAANSMTTVRYPKGITAADIVPKMAERGVVIGGGIHHTCKDDYFRIGHIGISVTDESRGDVDKVLSNLREVLAEAGYKP</sequence>
<gene>
    <name evidence="9" type="ORF">MBRA1_000584</name>
</gene>
<evidence type="ECO:0000256" key="6">
    <source>
        <dbReference type="ARBA" id="ARBA00022898"/>
    </source>
</evidence>
<dbReference type="EMBL" id="CP119951">
    <property type="protein sequence ID" value="WFC93958.1"/>
    <property type="molecule type" value="Genomic_DNA"/>
</dbReference>
<evidence type="ECO:0000256" key="1">
    <source>
        <dbReference type="ARBA" id="ARBA00001933"/>
    </source>
</evidence>
<dbReference type="GO" id="GO:0008453">
    <property type="term" value="F:alanine-glyoxylate transaminase activity"/>
    <property type="evidence" value="ECO:0007669"/>
    <property type="project" value="UniProtKB-EC"/>
</dbReference>
<dbReference type="InterPro" id="IPR024169">
    <property type="entry name" value="SP_NH2Trfase/AEP_transaminase"/>
</dbReference>
<feature type="domain" description="Aminotransferase class V" evidence="8">
    <location>
        <begin position="26"/>
        <end position="347"/>
    </location>
</feature>
<dbReference type="InterPro" id="IPR015421">
    <property type="entry name" value="PyrdxlP-dep_Trfase_major"/>
</dbReference>
<organism evidence="9 10">
    <name type="scientific">Malassezia brasiliensis</name>
    <dbReference type="NCBI Taxonomy" id="1821822"/>
    <lineage>
        <taxon>Eukaryota</taxon>
        <taxon>Fungi</taxon>
        <taxon>Dikarya</taxon>
        <taxon>Basidiomycota</taxon>
        <taxon>Ustilaginomycotina</taxon>
        <taxon>Malasseziomycetes</taxon>
        <taxon>Malasseziales</taxon>
        <taxon>Malasseziaceae</taxon>
        <taxon>Malassezia</taxon>
    </lineage>
</organism>
<keyword evidence="4" id="KW-0032">Aminotransferase</keyword>